<proteinExistence type="predicted"/>
<evidence type="ECO:0000313" key="2">
    <source>
        <dbReference type="Proteomes" id="UP000238415"/>
    </source>
</evidence>
<evidence type="ECO:0000313" key="1">
    <source>
        <dbReference type="EMBL" id="PRR73935.1"/>
    </source>
</evidence>
<dbReference type="EMBL" id="PVXM01000015">
    <property type="protein sequence ID" value="PRR73935.1"/>
    <property type="molecule type" value="Genomic_DNA"/>
</dbReference>
<dbReference type="OrthoDB" id="5472286at2"/>
<keyword evidence="2" id="KW-1185">Reference proteome</keyword>
<comment type="caution">
    <text evidence="1">The sequence shown here is derived from an EMBL/GenBank/DDBJ whole genome shotgun (WGS) entry which is preliminary data.</text>
</comment>
<dbReference type="Proteomes" id="UP000238415">
    <property type="component" value="Unassembled WGS sequence"/>
</dbReference>
<protein>
    <submittedName>
        <fullName evidence="1">Uncharacterized protein</fullName>
    </submittedName>
</protein>
<organism evidence="1 2">
    <name type="scientific">Neomoorella humiferrea</name>
    <dbReference type="NCBI Taxonomy" id="676965"/>
    <lineage>
        <taxon>Bacteria</taxon>
        <taxon>Bacillati</taxon>
        <taxon>Bacillota</taxon>
        <taxon>Clostridia</taxon>
        <taxon>Neomoorellales</taxon>
        <taxon>Neomoorellaceae</taxon>
        <taxon>Neomoorella</taxon>
    </lineage>
</organism>
<dbReference type="InterPro" id="IPR035157">
    <property type="entry name" value="DUF5395"/>
</dbReference>
<sequence>MRPDLEVKLTHDGREWIAADGDFEVRGRTLKELDQNIKKALESRGGFCEGTQVKILMKFAHETLPDYQRVRQYMPAYFNRWLVIKM</sequence>
<dbReference type="Pfam" id="PF17373">
    <property type="entry name" value="DUF5395"/>
    <property type="match status" value="1"/>
</dbReference>
<accession>A0A2T0AU20</accession>
<dbReference type="AlphaFoldDB" id="A0A2T0AU20"/>
<gene>
    <name evidence="1" type="ORF">MOHU_10770</name>
</gene>
<dbReference type="RefSeq" id="WP_106005061.1">
    <property type="nucleotide sequence ID" value="NZ_CP136419.1"/>
</dbReference>
<reference evidence="1 2" key="1">
    <citation type="submission" date="2018-03" db="EMBL/GenBank/DDBJ databases">
        <title>Genome sequence of Moorella humiferrea DSM 23265.</title>
        <authorList>
            <person name="Poehlein A."/>
            <person name="Daniel R."/>
        </authorList>
    </citation>
    <scope>NUCLEOTIDE SEQUENCE [LARGE SCALE GENOMIC DNA]</scope>
    <source>
        <strain evidence="1 2">DSM 23265</strain>
    </source>
</reference>
<name>A0A2T0AU20_9FIRM</name>